<sequence>MSSNKTSQALKAEVSKLARLSNVQGGLPPLMRGLPVIALMAGEAISKATNGQNLVEERLLGADEAVVLQAPSTAIAATIVAVEGPGRPGVSMMCQTCGVKMDTSYKLPVSGTLGAQGILTVGTRAWKDRPVLPTLSSRDS</sequence>
<name>A0A395MED7_9HYPO</name>
<dbReference type="Proteomes" id="UP000265631">
    <property type="component" value="Unassembled WGS sequence"/>
</dbReference>
<organism evidence="1 2">
    <name type="scientific">Fusarium flagelliforme</name>
    <dbReference type="NCBI Taxonomy" id="2675880"/>
    <lineage>
        <taxon>Eukaryota</taxon>
        <taxon>Fungi</taxon>
        <taxon>Dikarya</taxon>
        <taxon>Ascomycota</taxon>
        <taxon>Pezizomycotina</taxon>
        <taxon>Sordariomycetes</taxon>
        <taxon>Hypocreomycetidae</taxon>
        <taxon>Hypocreales</taxon>
        <taxon>Nectriaceae</taxon>
        <taxon>Fusarium</taxon>
        <taxon>Fusarium incarnatum-equiseti species complex</taxon>
    </lineage>
</organism>
<evidence type="ECO:0000313" key="2">
    <source>
        <dbReference type="Proteomes" id="UP000265631"/>
    </source>
</evidence>
<gene>
    <name evidence="1" type="ORF">FIE12Z_9598</name>
</gene>
<protein>
    <submittedName>
        <fullName evidence="1">Uncharacterized protein</fullName>
    </submittedName>
</protein>
<comment type="caution">
    <text evidence="1">The sequence shown here is derived from an EMBL/GenBank/DDBJ whole genome shotgun (WGS) entry which is preliminary data.</text>
</comment>
<dbReference type="EMBL" id="PXXK01000318">
    <property type="protein sequence ID" value="RFN46180.1"/>
    <property type="molecule type" value="Genomic_DNA"/>
</dbReference>
<accession>A0A395MED7</accession>
<dbReference type="AlphaFoldDB" id="A0A395MED7"/>
<reference evidence="1 2" key="1">
    <citation type="journal article" date="2018" name="PLoS Pathog.">
        <title>Evolution of structural diversity of trichothecenes, a family of toxins produced by plant pathogenic and entomopathogenic fungi.</title>
        <authorList>
            <person name="Proctor R.H."/>
            <person name="McCormick S.P."/>
            <person name="Kim H.S."/>
            <person name="Cardoza R.E."/>
            <person name="Stanley A.M."/>
            <person name="Lindo L."/>
            <person name="Kelly A."/>
            <person name="Brown D.W."/>
            <person name="Lee T."/>
            <person name="Vaughan M.M."/>
            <person name="Alexander N.J."/>
            <person name="Busman M."/>
            <person name="Gutierrez S."/>
        </authorList>
    </citation>
    <scope>NUCLEOTIDE SEQUENCE [LARGE SCALE GENOMIC DNA]</scope>
    <source>
        <strain evidence="1 2">NRRL 13405</strain>
    </source>
</reference>
<keyword evidence="2" id="KW-1185">Reference proteome</keyword>
<proteinExistence type="predicted"/>
<evidence type="ECO:0000313" key="1">
    <source>
        <dbReference type="EMBL" id="RFN46180.1"/>
    </source>
</evidence>